<dbReference type="UniPathway" id="UPA00028">
    <property type="reaction ID" value="UER00005"/>
</dbReference>
<feature type="binding site" evidence="8">
    <location>
        <position position="162"/>
    </location>
    <ligand>
        <name>(R)-pantoate</name>
        <dbReference type="ChEBI" id="CHEBI:15980"/>
    </ligand>
</feature>
<dbReference type="InterPro" id="IPR014729">
    <property type="entry name" value="Rossmann-like_a/b/a_fold"/>
</dbReference>
<accession>B0T2M5</accession>
<dbReference type="InterPro" id="IPR042176">
    <property type="entry name" value="Pantoate_ligase_C"/>
</dbReference>
<evidence type="ECO:0000256" key="1">
    <source>
        <dbReference type="ARBA" id="ARBA00004990"/>
    </source>
</evidence>
<evidence type="ECO:0000256" key="8">
    <source>
        <dbReference type="HAMAP-Rule" id="MF_00158"/>
    </source>
</evidence>
<feature type="binding site" evidence="8">
    <location>
        <begin position="156"/>
        <end position="159"/>
    </location>
    <ligand>
        <name>ATP</name>
        <dbReference type="ChEBI" id="CHEBI:30616"/>
    </ligand>
</feature>
<feature type="binding site" evidence="8">
    <location>
        <position position="70"/>
    </location>
    <ligand>
        <name>beta-alanine</name>
        <dbReference type="ChEBI" id="CHEBI:57966"/>
    </ligand>
</feature>
<comment type="miscellaneous">
    <text evidence="8">The reaction proceeds by a bi uni uni bi ping pong mechanism.</text>
</comment>
<name>B0T2M5_CAUSK</name>
<dbReference type="EMBL" id="CP000927">
    <property type="protein sequence ID" value="ABZ72276.1"/>
    <property type="molecule type" value="Genomic_DNA"/>
</dbReference>
<dbReference type="KEGG" id="cak:Caul_3149"/>
<dbReference type="Gene3D" id="3.30.1300.10">
    <property type="entry name" value="Pantoate-beta-alanine ligase, C-terminal domain"/>
    <property type="match status" value="1"/>
</dbReference>
<dbReference type="NCBIfam" id="TIGR00018">
    <property type="entry name" value="panC"/>
    <property type="match status" value="1"/>
</dbReference>
<feature type="active site" description="Proton donor" evidence="8">
    <location>
        <position position="46"/>
    </location>
</feature>
<feature type="binding site" evidence="8">
    <location>
        <begin position="39"/>
        <end position="46"/>
    </location>
    <ligand>
        <name>ATP</name>
        <dbReference type="ChEBI" id="CHEBI:30616"/>
    </ligand>
</feature>
<keyword evidence="6 8" id="KW-0067">ATP-binding</keyword>
<organism evidence="9">
    <name type="scientific">Caulobacter sp. (strain K31)</name>
    <dbReference type="NCBI Taxonomy" id="366602"/>
    <lineage>
        <taxon>Bacteria</taxon>
        <taxon>Pseudomonadati</taxon>
        <taxon>Pseudomonadota</taxon>
        <taxon>Alphaproteobacteria</taxon>
        <taxon>Caulobacterales</taxon>
        <taxon>Caulobacteraceae</taxon>
        <taxon>Caulobacter</taxon>
    </lineage>
</organism>
<comment type="catalytic activity">
    <reaction evidence="7 8">
        <text>(R)-pantoate + beta-alanine + ATP = (R)-pantothenate + AMP + diphosphate + H(+)</text>
        <dbReference type="Rhea" id="RHEA:10912"/>
        <dbReference type="ChEBI" id="CHEBI:15378"/>
        <dbReference type="ChEBI" id="CHEBI:15980"/>
        <dbReference type="ChEBI" id="CHEBI:29032"/>
        <dbReference type="ChEBI" id="CHEBI:30616"/>
        <dbReference type="ChEBI" id="CHEBI:33019"/>
        <dbReference type="ChEBI" id="CHEBI:57966"/>
        <dbReference type="ChEBI" id="CHEBI:456215"/>
        <dbReference type="EC" id="6.3.2.1"/>
    </reaction>
</comment>
<dbReference type="GO" id="GO:0005524">
    <property type="term" value="F:ATP binding"/>
    <property type="evidence" value="ECO:0007669"/>
    <property type="project" value="UniProtKB-KW"/>
</dbReference>
<keyword evidence="5 8" id="KW-0547">Nucleotide-binding</keyword>
<keyword evidence="3 8" id="KW-0436">Ligase</keyword>
<evidence type="ECO:0000256" key="7">
    <source>
        <dbReference type="ARBA" id="ARBA00048258"/>
    </source>
</evidence>
<dbReference type="PANTHER" id="PTHR21299:SF1">
    <property type="entry name" value="PANTOATE--BETA-ALANINE LIGASE"/>
    <property type="match status" value="1"/>
</dbReference>
<sequence length="290" mass="30719">MSHPSPTTGPKIVRTVAELRAQVRDWKAAGERVALIPTMGALHEGHLSLIELGKAHAQRTVASVFVNPKQFAPHEDFDSYPRGEARDAELLAGVGCDLMFAPPVDEMYAPGFSTTINLTGVSEPLEGAARPQFFGGVATVVTKLLIQSQADIAIFGEKDYQQLQVIKRVVKDLDLPVEIIGAPTARAQDGLALSSRNAYLSPEERAAAVALPDAMKSAAQAVAAGGRIDEAEAAGKAALTAAGFRQVDYFDVREASDLSRLGPGPIGDAQGRILVAAWLGKTRLIDNMAV</sequence>
<dbReference type="SUPFAM" id="SSF52374">
    <property type="entry name" value="Nucleotidylyl transferase"/>
    <property type="match status" value="1"/>
</dbReference>
<feature type="binding site" evidence="8">
    <location>
        <position position="185"/>
    </location>
    <ligand>
        <name>ATP</name>
        <dbReference type="ChEBI" id="CHEBI:30616"/>
    </ligand>
</feature>
<dbReference type="GO" id="GO:0004592">
    <property type="term" value="F:pantoate-beta-alanine ligase activity"/>
    <property type="evidence" value="ECO:0007669"/>
    <property type="project" value="UniProtKB-UniRule"/>
</dbReference>
<dbReference type="AlphaFoldDB" id="B0T2M5"/>
<evidence type="ECO:0000256" key="6">
    <source>
        <dbReference type="ARBA" id="ARBA00022840"/>
    </source>
</evidence>
<keyword evidence="8" id="KW-0963">Cytoplasm</keyword>
<dbReference type="Pfam" id="PF02569">
    <property type="entry name" value="Pantoate_ligase"/>
    <property type="match status" value="1"/>
</dbReference>
<comment type="subcellular location">
    <subcellularLocation>
        <location evidence="8">Cytoplasm</location>
    </subcellularLocation>
</comment>
<dbReference type="CDD" id="cd00560">
    <property type="entry name" value="PanC"/>
    <property type="match status" value="1"/>
</dbReference>
<dbReference type="PANTHER" id="PTHR21299">
    <property type="entry name" value="CYTIDYLATE KINASE/PANTOATE-BETA-ALANINE LIGASE"/>
    <property type="match status" value="1"/>
</dbReference>
<comment type="function">
    <text evidence="8">Catalyzes the condensation of pantoate with beta-alanine in an ATP-dependent reaction via a pantoyl-adenylate intermediate.</text>
</comment>
<evidence type="ECO:0000256" key="2">
    <source>
        <dbReference type="ARBA" id="ARBA00009256"/>
    </source>
</evidence>
<protein>
    <recommendedName>
        <fullName evidence="8">Pantothenate synthetase</fullName>
        <shortName evidence="8">PS</shortName>
        <ecNumber evidence="8">6.3.2.1</ecNumber>
    </recommendedName>
    <alternativeName>
        <fullName evidence="8">Pantoate--beta-alanine ligase</fullName>
    </alternativeName>
    <alternativeName>
        <fullName evidence="8">Pantoate-activating enzyme</fullName>
    </alternativeName>
</protein>
<dbReference type="GO" id="GO:0005829">
    <property type="term" value="C:cytosol"/>
    <property type="evidence" value="ECO:0007669"/>
    <property type="project" value="TreeGrafter"/>
</dbReference>
<dbReference type="STRING" id="366602.Caul_3149"/>
<dbReference type="HOGENOM" id="CLU_047148_0_2_5"/>
<evidence type="ECO:0000256" key="4">
    <source>
        <dbReference type="ARBA" id="ARBA00022655"/>
    </source>
</evidence>
<proteinExistence type="inferred from homology"/>
<dbReference type="eggNOG" id="COG0414">
    <property type="taxonomic scope" value="Bacteria"/>
</dbReference>
<feature type="binding site" evidence="8">
    <location>
        <position position="70"/>
    </location>
    <ligand>
        <name>(R)-pantoate</name>
        <dbReference type="ChEBI" id="CHEBI:15980"/>
    </ligand>
</feature>
<evidence type="ECO:0000313" key="9">
    <source>
        <dbReference type="EMBL" id="ABZ72276.1"/>
    </source>
</evidence>
<dbReference type="GO" id="GO:0015940">
    <property type="term" value="P:pantothenate biosynthetic process"/>
    <property type="evidence" value="ECO:0007669"/>
    <property type="project" value="UniProtKB-UniRule"/>
</dbReference>
<evidence type="ECO:0000256" key="5">
    <source>
        <dbReference type="ARBA" id="ARBA00022741"/>
    </source>
</evidence>
<dbReference type="Gene3D" id="3.40.50.620">
    <property type="entry name" value="HUPs"/>
    <property type="match status" value="1"/>
</dbReference>
<dbReference type="InterPro" id="IPR003721">
    <property type="entry name" value="Pantoate_ligase"/>
</dbReference>
<dbReference type="OrthoDB" id="9773087at2"/>
<reference evidence="9" key="1">
    <citation type="submission" date="2008-01" db="EMBL/GenBank/DDBJ databases">
        <title>Complete sequence of chromosome of Caulobacter sp. K31.</title>
        <authorList>
            <consortium name="US DOE Joint Genome Institute"/>
            <person name="Copeland A."/>
            <person name="Lucas S."/>
            <person name="Lapidus A."/>
            <person name="Barry K."/>
            <person name="Glavina del Rio T."/>
            <person name="Dalin E."/>
            <person name="Tice H."/>
            <person name="Pitluck S."/>
            <person name="Bruce D."/>
            <person name="Goodwin L."/>
            <person name="Thompson L.S."/>
            <person name="Brettin T."/>
            <person name="Detter J.C."/>
            <person name="Han C."/>
            <person name="Schmutz J."/>
            <person name="Larimer F."/>
            <person name="Land M."/>
            <person name="Hauser L."/>
            <person name="Kyrpides N."/>
            <person name="Kim E."/>
            <person name="Stephens C."/>
            <person name="Richardson P."/>
        </authorList>
    </citation>
    <scope>NUCLEOTIDE SEQUENCE [LARGE SCALE GENOMIC DNA]</scope>
    <source>
        <strain evidence="9">K31</strain>
    </source>
</reference>
<dbReference type="HAMAP" id="MF_00158">
    <property type="entry name" value="PanC"/>
    <property type="match status" value="1"/>
</dbReference>
<keyword evidence="4 8" id="KW-0566">Pantothenate biosynthesis</keyword>
<feature type="binding site" evidence="8">
    <location>
        <begin position="193"/>
        <end position="196"/>
    </location>
    <ligand>
        <name>ATP</name>
        <dbReference type="ChEBI" id="CHEBI:30616"/>
    </ligand>
</feature>
<evidence type="ECO:0000256" key="3">
    <source>
        <dbReference type="ARBA" id="ARBA00022598"/>
    </source>
</evidence>
<comment type="similarity">
    <text evidence="2 8">Belongs to the pantothenate synthetase family.</text>
</comment>
<comment type="subunit">
    <text evidence="8">Homodimer.</text>
</comment>
<gene>
    <name evidence="8" type="primary">panC</name>
    <name evidence="9" type="ordered locus">Caul_3149</name>
</gene>
<comment type="pathway">
    <text evidence="1 8">Cofactor biosynthesis; (R)-pantothenate biosynthesis; (R)-pantothenate from (R)-pantoate and beta-alanine: step 1/1.</text>
</comment>
<dbReference type="EC" id="6.3.2.1" evidence="8"/>